<protein>
    <submittedName>
        <fullName evidence="2">Uncharacterized protein</fullName>
    </submittedName>
</protein>
<proteinExistence type="predicted"/>
<dbReference type="CTD" id="36339382"/>
<gene>
    <name evidence="2" type="ORF">EGR_03667</name>
</gene>
<reference evidence="2 3" key="1">
    <citation type="journal article" date="2013" name="Nat. Genet.">
        <title>The genome of the hydatid tapeworm Echinococcus granulosus.</title>
        <authorList>
            <person name="Zheng H."/>
            <person name="Zhang W."/>
            <person name="Zhang L."/>
            <person name="Zhang Z."/>
            <person name="Li J."/>
            <person name="Lu G."/>
            <person name="Zhu Y."/>
            <person name="Wang Y."/>
            <person name="Huang Y."/>
            <person name="Liu J."/>
            <person name="Kang H."/>
            <person name="Chen J."/>
            <person name="Wang L."/>
            <person name="Chen A."/>
            <person name="Yu S."/>
            <person name="Gao Z."/>
            <person name="Jin L."/>
            <person name="Gu W."/>
            <person name="Wang Z."/>
            <person name="Zhao L."/>
            <person name="Shi B."/>
            <person name="Wen H."/>
            <person name="Lin R."/>
            <person name="Jones M.K."/>
            <person name="Brejova B."/>
            <person name="Vinar T."/>
            <person name="Zhao G."/>
            <person name="McManus D.P."/>
            <person name="Chen Z."/>
            <person name="Zhou Y."/>
            <person name="Wang S."/>
        </authorList>
    </citation>
    <scope>NUCLEOTIDE SEQUENCE [LARGE SCALE GENOMIC DNA]</scope>
</reference>
<dbReference type="RefSeq" id="XP_024352573.1">
    <property type="nucleotide sequence ID" value="XM_024492916.1"/>
</dbReference>
<dbReference type="Proteomes" id="UP000019149">
    <property type="component" value="Unassembled WGS sequence"/>
</dbReference>
<organism evidence="2 3">
    <name type="scientific">Echinococcus granulosus</name>
    <name type="common">Hydatid tapeworm</name>
    <dbReference type="NCBI Taxonomy" id="6210"/>
    <lineage>
        <taxon>Eukaryota</taxon>
        <taxon>Metazoa</taxon>
        <taxon>Spiralia</taxon>
        <taxon>Lophotrochozoa</taxon>
        <taxon>Platyhelminthes</taxon>
        <taxon>Cestoda</taxon>
        <taxon>Eucestoda</taxon>
        <taxon>Cyclophyllidea</taxon>
        <taxon>Taeniidae</taxon>
        <taxon>Echinococcus</taxon>
        <taxon>Echinococcus granulosus group</taxon>
    </lineage>
</organism>
<dbReference type="EMBL" id="APAU02000020">
    <property type="protein sequence ID" value="EUB61377.1"/>
    <property type="molecule type" value="Genomic_DNA"/>
</dbReference>
<evidence type="ECO:0000313" key="2">
    <source>
        <dbReference type="EMBL" id="EUB61377.1"/>
    </source>
</evidence>
<sequence>MPSMFDELPFVSAPDSDTASDSGNDRDSQKDRKWKCVPTNNPLRLRPKKSFDTGGTRSALLNGVEHRDQQSDIIFQ</sequence>
<feature type="region of interest" description="Disordered" evidence="1">
    <location>
        <begin position="1"/>
        <end position="76"/>
    </location>
</feature>
<comment type="caution">
    <text evidence="2">The sequence shown here is derived from an EMBL/GenBank/DDBJ whole genome shotgun (WGS) entry which is preliminary data.</text>
</comment>
<evidence type="ECO:0000313" key="3">
    <source>
        <dbReference type="Proteomes" id="UP000019149"/>
    </source>
</evidence>
<dbReference type="GeneID" id="36339382"/>
<evidence type="ECO:0000256" key="1">
    <source>
        <dbReference type="SAM" id="MobiDB-lite"/>
    </source>
</evidence>
<keyword evidence="3" id="KW-1185">Reference proteome</keyword>
<accession>W6USM8</accession>
<dbReference type="AlphaFoldDB" id="W6USM8"/>
<dbReference type="KEGG" id="egl:EGR_03667"/>
<name>W6USM8_ECHGR</name>